<accession>A0A0U2WMC6</accession>
<proteinExistence type="predicted"/>
<evidence type="ECO:0000313" key="3">
    <source>
        <dbReference type="Proteomes" id="UP000065261"/>
    </source>
</evidence>
<dbReference type="RefSeq" id="WP_058373409.1">
    <property type="nucleotide sequence ID" value="NZ_CP011034.1"/>
</dbReference>
<gene>
    <name evidence="2" type="ORF">PTRA_a1927</name>
</gene>
<dbReference type="Proteomes" id="UP000065261">
    <property type="component" value="Chromosome I"/>
</dbReference>
<reference evidence="2 3" key="1">
    <citation type="submission" date="2015-03" db="EMBL/GenBank/DDBJ databases">
        <authorList>
            <person name="Murphy D."/>
        </authorList>
    </citation>
    <scope>NUCLEOTIDE SEQUENCE [LARGE SCALE GENOMIC DNA]</scope>
    <source>
        <strain evidence="2 3">KMM 520</strain>
    </source>
</reference>
<keyword evidence="1" id="KW-0812">Transmembrane</keyword>
<dbReference type="OrthoDB" id="7067034at2"/>
<sequence>MDTFIEFVKSDIGVTLAWLCTVGSTLFAVIASKKNKQLKIKIGEITKNSTVDNSKDSVMQNGQKNVYTKTNSGGMKIDM</sequence>
<keyword evidence="1" id="KW-0472">Membrane</keyword>
<dbReference type="EMBL" id="CP011034">
    <property type="protein sequence ID" value="ALS33067.1"/>
    <property type="molecule type" value="Genomic_DNA"/>
</dbReference>
<dbReference type="PATRIC" id="fig|1315283.4.peg.1659"/>
<keyword evidence="1" id="KW-1133">Transmembrane helix</keyword>
<dbReference type="KEGG" id="ptn:PTRA_a1927"/>
<evidence type="ECO:0000313" key="2">
    <source>
        <dbReference type="EMBL" id="ALS33067.1"/>
    </source>
</evidence>
<name>A0A0U2WMC6_9GAMM</name>
<feature type="transmembrane region" description="Helical" evidence="1">
    <location>
        <begin position="12"/>
        <end position="31"/>
    </location>
</feature>
<dbReference type="AlphaFoldDB" id="A0A0U2WMC6"/>
<evidence type="ECO:0000256" key="1">
    <source>
        <dbReference type="SAM" id="Phobius"/>
    </source>
</evidence>
<organism evidence="2">
    <name type="scientific">Pseudoalteromonas translucida KMM 520</name>
    <dbReference type="NCBI Taxonomy" id="1315283"/>
    <lineage>
        <taxon>Bacteria</taxon>
        <taxon>Pseudomonadati</taxon>
        <taxon>Pseudomonadota</taxon>
        <taxon>Gammaproteobacteria</taxon>
        <taxon>Alteromonadales</taxon>
        <taxon>Pseudoalteromonadaceae</taxon>
        <taxon>Pseudoalteromonas</taxon>
    </lineage>
</organism>
<protein>
    <submittedName>
        <fullName evidence="2">Uncharacterized protein</fullName>
    </submittedName>
</protein>